<reference evidence="5 6" key="1">
    <citation type="submission" date="2016-05" db="EMBL/GenBank/DDBJ databases">
        <title>A degradative enzymes factory behind the ericoid mycorrhizal symbiosis.</title>
        <authorList>
            <consortium name="DOE Joint Genome Institute"/>
            <person name="Martino E."/>
            <person name="Morin E."/>
            <person name="Grelet G."/>
            <person name="Kuo A."/>
            <person name="Kohler A."/>
            <person name="Daghino S."/>
            <person name="Barry K."/>
            <person name="Choi C."/>
            <person name="Cichocki N."/>
            <person name="Clum A."/>
            <person name="Copeland A."/>
            <person name="Hainaut M."/>
            <person name="Haridas S."/>
            <person name="Labutti K."/>
            <person name="Lindquist E."/>
            <person name="Lipzen A."/>
            <person name="Khouja H.-R."/>
            <person name="Murat C."/>
            <person name="Ohm R."/>
            <person name="Olson A."/>
            <person name="Spatafora J."/>
            <person name="Veneault-Fourrey C."/>
            <person name="Henrissat B."/>
            <person name="Grigoriev I."/>
            <person name="Martin F."/>
            <person name="Perotto S."/>
        </authorList>
    </citation>
    <scope>NUCLEOTIDE SEQUENCE [LARGE SCALE GENOMIC DNA]</scope>
    <source>
        <strain evidence="5 6">UAMH 7357</strain>
    </source>
</reference>
<dbReference type="PANTHER" id="PTHR43712:SF5">
    <property type="entry name" value="O-METHYLTRANSFERASE ASQN-RELATED"/>
    <property type="match status" value="1"/>
</dbReference>
<evidence type="ECO:0000256" key="2">
    <source>
        <dbReference type="ARBA" id="ARBA00022679"/>
    </source>
</evidence>
<accession>A0A2J6PST7</accession>
<feature type="non-terminal residue" evidence="5">
    <location>
        <position position="1"/>
    </location>
</feature>
<dbReference type="AlphaFoldDB" id="A0A2J6PST7"/>
<dbReference type="GO" id="GO:0032259">
    <property type="term" value="P:methylation"/>
    <property type="evidence" value="ECO:0007669"/>
    <property type="project" value="UniProtKB-KW"/>
</dbReference>
<dbReference type="InterPro" id="IPR001077">
    <property type="entry name" value="COMT_C"/>
</dbReference>
<keyword evidence="3" id="KW-0949">S-adenosyl-L-methionine</keyword>
<keyword evidence="2" id="KW-0808">Transferase</keyword>
<dbReference type="PROSITE" id="PS51683">
    <property type="entry name" value="SAM_OMT_II"/>
    <property type="match status" value="1"/>
</dbReference>
<dbReference type="InterPro" id="IPR029063">
    <property type="entry name" value="SAM-dependent_MTases_sf"/>
</dbReference>
<dbReference type="OrthoDB" id="1606438at2759"/>
<dbReference type="Gene3D" id="1.10.10.10">
    <property type="entry name" value="Winged helix-like DNA-binding domain superfamily/Winged helix DNA-binding domain"/>
    <property type="match status" value="1"/>
</dbReference>
<keyword evidence="1" id="KW-0489">Methyltransferase</keyword>
<evidence type="ECO:0000259" key="4">
    <source>
        <dbReference type="Pfam" id="PF00891"/>
    </source>
</evidence>
<keyword evidence="6" id="KW-1185">Reference proteome</keyword>
<evidence type="ECO:0000256" key="3">
    <source>
        <dbReference type="ARBA" id="ARBA00022691"/>
    </source>
</evidence>
<protein>
    <recommendedName>
        <fullName evidence="4">O-methyltransferase C-terminal domain-containing protein</fullName>
    </recommendedName>
</protein>
<evidence type="ECO:0000256" key="1">
    <source>
        <dbReference type="ARBA" id="ARBA00022603"/>
    </source>
</evidence>
<dbReference type="PANTHER" id="PTHR43712">
    <property type="entry name" value="PUTATIVE (AFU_ORTHOLOGUE AFUA_4G14580)-RELATED"/>
    <property type="match status" value="1"/>
</dbReference>
<dbReference type="Pfam" id="PF00891">
    <property type="entry name" value="Methyltransf_2"/>
    <property type="match status" value="1"/>
</dbReference>
<dbReference type="EMBL" id="KZ613501">
    <property type="protein sequence ID" value="PMD17107.1"/>
    <property type="molecule type" value="Genomic_DNA"/>
</dbReference>
<dbReference type="InterPro" id="IPR016461">
    <property type="entry name" value="COMT-like"/>
</dbReference>
<proteinExistence type="predicted"/>
<dbReference type="SUPFAM" id="SSF46785">
    <property type="entry name" value="Winged helix' DNA-binding domain"/>
    <property type="match status" value="1"/>
</dbReference>
<name>A0A2J6PST7_9HELO</name>
<dbReference type="Proteomes" id="UP000235672">
    <property type="component" value="Unassembled WGS sequence"/>
</dbReference>
<evidence type="ECO:0000313" key="6">
    <source>
        <dbReference type="Proteomes" id="UP000235672"/>
    </source>
</evidence>
<dbReference type="SUPFAM" id="SSF53335">
    <property type="entry name" value="S-adenosyl-L-methionine-dependent methyltransferases"/>
    <property type="match status" value="1"/>
</dbReference>
<feature type="domain" description="O-methyltransferase C-terminal" evidence="4">
    <location>
        <begin position="153"/>
        <end position="224"/>
    </location>
</feature>
<evidence type="ECO:0000313" key="5">
    <source>
        <dbReference type="EMBL" id="PMD17107.1"/>
    </source>
</evidence>
<organism evidence="5 6">
    <name type="scientific">Hyaloscypha hepaticicola</name>
    <dbReference type="NCBI Taxonomy" id="2082293"/>
    <lineage>
        <taxon>Eukaryota</taxon>
        <taxon>Fungi</taxon>
        <taxon>Dikarya</taxon>
        <taxon>Ascomycota</taxon>
        <taxon>Pezizomycotina</taxon>
        <taxon>Leotiomycetes</taxon>
        <taxon>Helotiales</taxon>
        <taxon>Hyaloscyphaceae</taxon>
        <taxon>Hyaloscypha</taxon>
    </lineage>
</organism>
<dbReference type="GO" id="GO:0008171">
    <property type="term" value="F:O-methyltransferase activity"/>
    <property type="evidence" value="ECO:0007669"/>
    <property type="project" value="InterPro"/>
</dbReference>
<dbReference type="Gene3D" id="3.40.50.150">
    <property type="entry name" value="Vaccinia Virus protein VP39"/>
    <property type="match status" value="1"/>
</dbReference>
<dbReference type="InterPro" id="IPR036390">
    <property type="entry name" value="WH_DNA-bd_sf"/>
</dbReference>
<gene>
    <name evidence="5" type="ORF">NA56DRAFT_579275</name>
</gene>
<dbReference type="InterPro" id="IPR036388">
    <property type="entry name" value="WH-like_DNA-bd_sf"/>
</dbReference>
<sequence length="277" mass="31591">DEMSLRVNYHFRVAQRVPLETSISFTDLAKACNVEGNLLTRLLRHAMVLHFFHEPKKGYIAHTIDSRRLATEADLFDAVGCLLEDMGVGSQTITKAMEKWPGSDERNHSACCYAYNTDVPFYAYLRQFPERMRPVSSMMRWVGESQAGSQTQITTLYPWQDLGNGTIVDMGGGNGQVIIPIAREYPLLKFIVQDLEGASEQGKRTVAEDMQLRDRIDFMTHDFHQVDMIVLANTNGRVRTLEEILKVLEMADSRFKREAIHTVKGSPFMVVEMIWKP</sequence>